<dbReference type="SUPFAM" id="SSF47384">
    <property type="entry name" value="Homodimeric domain of signal transducing histidine kinase"/>
    <property type="match status" value="1"/>
</dbReference>
<dbReference type="Gene3D" id="3.40.50.300">
    <property type="entry name" value="P-loop containing nucleotide triphosphate hydrolases"/>
    <property type="match status" value="1"/>
</dbReference>
<dbReference type="SMART" id="SM00220">
    <property type="entry name" value="S_TKc"/>
    <property type="match status" value="1"/>
</dbReference>
<gene>
    <name evidence="8" type="ORF">D7X12_29290</name>
</gene>
<dbReference type="Pfam" id="PF01590">
    <property type="entry name" value="GAF"/>
    <property type="match status" value="2"/>
</dbReference>
<dbReference type="Pfam" id="PF00512">
    <property type="entry name" value="HisKA"/>
    <property type="match status" value="1"/>
</dbReference>
<dbReference type="CDD" id="cd00075">
    <property type="entry name" value="HATPase"/>
    <property type="match status" value="1"/>
</dbReference>
<reference evidence="9" key="1">
    <citation type="submission" date="2018-09" db="EMBL/GenBank/DDBJ databases">
        <authorList>
            <person name="Livingstone P.G."/>
            <person name="Whitworth D.E."/>
        </authorList>
    </citation>
    <scope>NUCLEOTIDE SEQUENCE [LARGE SCALE GENOMIC DNA]</scope>
    <source>
        <strain evidence="9">CA040B</strain>
    </source>
</reference>
<dbReference type="InterPro" id="IPR004358">
    <property type="entry name" value="Sig_transdc_His_kin-like_C"/>
</dbReference>
<dbReference type="InterPro" id="IPR003661">
    <property type="entry name" value="HisK_dim/P_dom"/>
</dbReference>
<dbReference type="Gene3D" id="1.10.510.10">
    <property type="entry name" value="Transferase(Phosphotransferase) domain 1"/>
    <property type="match status" value="1"/>
</dbReference>
<dbReference type="Gene3D" id="3.30.565.10">
    <property type="entry name" value="Histidine kinase-like ATPase, C-terminal domain"/>
    <property type="match status" value="1"/>
</dbReference>
<dbReference type="InterPro" id="IPR005467">
    <property type="entry name" value="His_kinase_dom"/>
</dbReference>
<protein>
    <recommendedName>
        <fullName evidence="2">histidine kinase</fullName>
        <ecNumber evidence="2">2.7.13.3</ecNumber>
    </recommendedName>
</protein>
<dbReference type="CDD" id="cd14014">
    <property type="entry name" value="STKc_PknB_like"/>
    <property type="match status" value="1"/>
</dbReference>
<evidence type="ECO:0000259" key="6">
    <source>
        <dbReference type="PROSITE" id="PS50011"/>
    </source>
</evidence>
<dbReference type="Proteomes" id="UP000273405">
    <property type="component" value="Unassembled WGS sequence"/>
</dbReference>
<evidence type="ECO:0000256" key="3">
    <source>
        <dbReference type="ARBA" id="ARBA00022553"/>
    </source>
</evidence>
<sequence length="1894" mass="209232">MKPELQAYALGDRLQAGHRATVHHAVRTTDGRAILLKVLEPEHSRPQDLERLRKEYEVGRALAGLAVVEPLALSTFEGRPALEFEDFPGAPLEKLVGAPMPVGDFLRLAVRLAGVVADIHERGVIHKEIKPGNILFAPGSGELKVWNFSIAARSTRAQPPPRATRIIEGSLPYMSPEQTGWMNRSVDSRSDLYALGVTFYELLTGRLPFDARDPLEWVHCHVARTPPAPSALVPVLPGVLSDLVLKLLAKLAEERYQTARGLQHDLERCLSDWQARGTLVPFALGTHDVSDRFELPHKFYGREAELTELLRAFERAVERGTPELVLVSGYSGIGKSSLVRELHRPIVQERGFFIFGKFDQYRRDVPYSTFAQAFAELIEQILTESEASVAAWRELLRQALGASAQLIIDIIPHVELILGPQPAPPPLPPLEAQNRFHWVFRQFISVFARKEHPLALFLDDLQWLDSGSLKLLEDLVLHPQTRYLLLLGAYRDNEVGPSHPLALTLDNIRKSGALVHEIVLVPLTVEHLGQFIADALHCPPGSAAPLARLVHEKTAGNPFFAIQFLTTLHEEGLLEFDRGAARWRWDVAKIHAKGFTDNVVDLMVRKLKRLPPATQEVLKLAACVGNTTNLHTLAVISNQSGEQAARELSDAVWEGLVLQQGDVYTFLHDRVQQGAYALIEDERKKGVHLRIGRLLLASLDARSIEERIFDVVSQLNHGRALITDPAERDALARLDFLAGRKAKASIAYASARSFLAVAADLLPEDAWESRYDFAFPLFTERAECEYLGGAFEQAEALFDLLLARARTDFDKSTVYELRLKLCHVAGRYDEAVAMGLKALQFFGLDIPEDAAVLSEATRAEAEAVKVNLGGRRIADLADAAEATDPRVRAIIGLLSNVAPAAYIGSRPQIFPLIILKLVNHSLRFGHTYESCVGYSCYGFMLVSLYDDPRAAYEFSEMSIRLNQKLGDISRRGTVLHLHGDHINFWSHPISTDFPILERGFLACLDAGDLVFANFIAFEIVWQAIERGDAIDDVIRFSRSYAAFARDSRNEPVYQTIRLEQQFLACLKGQTRGNTSFEDDAFQEAPCLAKIAEAAFGCGIVFFHMMKLITAYLAGDDAKALHHADEAKRTLSAAMAMPMEATFYYFHALLLARIHPRRAEAEQREIARTLEGYNKKLAFWAQSCPENFLTKHALVSAEIARITGDELQAERRYEEAIRAARANGFVHWEGMANELAAAFYRERRFVTVTAAYLRDARDCYARWGAEAKVSQLEQRHAHLHEAPPLGPAAVFAARPEQFDLLSVVKASQTISGEMVREQLLRTLLRVVLEQGGARRALLVLSREGEFEVAAESAVDEEGAPGLLFSPAAQALAARVPASILQYAQRTREHVLLADAAADAERFSGDPYFAQARPRSVLCLPVRRQAEVVAFLYLENDLVPGSFTPERLLALELLAAQAAISLENALFLEREHAGRVEAETAGRRALLLGEATALISSTLDYVGVFEALTRLCARSFADWAIIDLNEGGTVVRLAGAHRDPRKEPLLRELAERYPARIGTATPVTSVLQCGAILHLPDLSDEQIRSYTLDEHHAALIHQIGTRSVLIVPLVARDTPLGALTFAAASPHWFGTADVELAVELGRRAALAIDNARLLAETQRALRLREEFLTVASHELRTPVTSLRLSVEGLLRAASAGRTVSAELLNRSLSRVLSRADRLEQLTGEILDVARIAQGRLELKRGEVELGALVRRVVERLEPELTAARCRVSFTCAAPVVGQWDAALLAQVVTHVLHNALKFGPGKPIEVFVGGEAGSARLVVRDHGIGIAPEQQGRIFERFERGVSKNYGGMGLGLYISRRIAESHGGSIQVQSVPGVGSTFTITLPCVWQPALTASLG</sequence>
<evidence type="ECO:0000256" key="2">
    <source>
        <dbReference type="ARBA" id="ARBA00012438"/>
    </source>
</evidence>
<dbReference type="Gene3D" id="3.30.450.40">
    <property type="match status" value="2"/>
</dbReference>
<dbReference type="EC" id="2.7.13.3" evidence="2"/>
<accession>A0A3A8N0D9</accession>
<comment type="caution">
    <text evidence="8">The sequence shown here is derived from an EMBL/GenBank/DDBJ whole genome shotgun (WGS) entry which is preliminary data.</text>
</comment>
<keyword evidence="4" id="KW-0808">Transferase</keyword>
<dbReference type="FunFam" id="3.30.565.10:FF:000006">
    <property type="entry name" value="Sensor histidine kinase WalK"/>
    <property type="match status" value="1"/>
</dbReference>
<dbReference type="SMART" id="SM00388">
    <property type="entry name" value="HisKA"/>
    <property type="match status" value="1"/>
</dbReference>
<dbReference type="InterPro" id="IPR027417">
    <property type="entry name" value="P-loop_NTPase"/>
</dbReference>
<evidence type="ECO:0000313" key="8">
    <source>
        <dbReference type="EMBL" id="RKH37523.1"/>
    </source>
</evidence>
<name>A0A3A8N0D9_9BACT</name>
<dbReference type="PANTHER" id="PTHR43642:SF1">
    <property type="entry name" value="HYBRID SIGNAL TRANSDUCTION HISTIDINE KINASE G"/>
    <property type="match status" value="1"/>
</dbReference>
<keyword evidence="5" id="KW-0418">Kinase</keyword>
<organism evidence="8 9">
    <name type="scientific">Corallococcus sicarius</name>
    <dbReference type="NCBI Taxonomy" id="2316726"/>
    <lineage>
        <taxon>Bacteria</taxon>
        <taxon>Pseudomonadati</taxon>
        <taxon>Myxococcota</taxon>
        <taxon>Myxococcia</taxon>
        <taxon>Myxococcales</taxon>
        <taxon>Cystobacterineae</taxon>
        <taxon>Myxococcaceae</taxon>
        <taxon>Corallococcus</taxon>
    </lineage>
</organism>
<dbReference type="InterPro" id="IPR036890">
    <property type="entry name" value="HATPase_C_sf"/>
</dbReference>
<dbReference type="SMART" id="SM00387">
    <property type="entry name" value="HATPase_c"/>
    <property type="match status" value="1"/>
</dbReference>
<dbReference type="Pfam" id="PF25503">
    <property type="entry name" value="TPR_CHK1"/>
    <property type="match status" value="1"/>
</dbReference>
<proteinExistence type="predicted"/>
<dbReference type="GO" id="GO:0000155">
    <property type="term" value="F:phosphorelay sensor kinase activity"/>
    <property type="evidence" value="ECO:0007669"/>
    <property type="project" value="InterPro"/>
</dbReference>
<evidence type="ECO:0000256" key="1">
    <source>
        <dbReference type="ARBA" id="ARBA00000085"/>
    </source>
</evidence>
<dbReference type="PROSITE" id="PS50109">
    <property type="entry name" value="HIS_KIN"/>
    <property type="match status" value="1"/>
</dbReference>
<dbReference type="InterPro" id="IPR036097">
    <property type="entry name" value="HisK_dim/P_sf"/>
</dbReference>
<dbReference type="SUPFAM" id="SSF55874">
    <property type="entry name" value="ATPase domain of HSP90 chaperone/DNA topoisomerase II/histidine kinase"/>
    <property type="match status" value="1"/>
</dbReference>
<dbReference type="Pfam" id="PF02518">
    <property type="entry name" value="HATPase_c"/>
    <property type="match status" value="1"/>
</dbReference>
<dbReference type="InterPro" id="IPR003594">
    <property type="entry name" value="HATPase_dom"/>
</dbReference>
<feature type="domain" description="Protein kinase" evidence="6">
    <location>
        <begin position="8"/>
        <end position="267"/>
    </location>
</feature>
<dbReference type="PROSITE" id="PS50011">
    <property type="entry name" value="PROTEIN_KINASE_DOM"/>
    <property type="match status" value="1"/>
</dbReference>
<evidence type="ECO:0000259" key="7">
    <source>
        <dbReference type="PROSITE" id="PS50109"/>
    </source>
</evidence>
<dbReference type="PRINTS" id="PR00344">
    <property type="entry name" value="BCTRLSENSOR"/>
</dbReference>
<dbReference type="EMBL" id="RAWG01000237">
    <property type="protein sequence ID" value="RKH37523.1"/>
    <property type="molecule type" value="Genomic_DNA"/>
</dbReference>
<dbReference type="SUPFAM" id="SSF56112">
    <property type="entry name" value="Protein kinase-like (PK-like)"/>
    <property type="match status" value="1"/>
</dbReference>
<evidence type="ECO:0000256" key="4">
    <source>
        <dbReference type="ARBA" id="ARBA00022679"/>
    </source>
</evidence>
<dbReference type="SUPFAM" id="SSF55781">
    <property type="entry name" value="GAF domain-like"/>
    <property type="match status" value="2"/>
</dbReference>
<evidence type="ECO:0000313" key="9">
    <source>
        <dbReference type="Proteomes" id="UP000273405"/>
    </source>
</evidence>
<dbReference type="PANTHER" id="PTHR43642">
    <property type="entry name" value="HYBRID SIGNAL TRANSDUCTION HISTIDINE KINASE G"/>
    <property type="match status" value="1"/>
</dbReference>
<dbReference type="GO" id="GO:0005524">
    <property type="term" value="F:ATP binding"/>
    <property type="evidence" value="ECO:0007669"/>
    <property type="project" value="InterPro"/>
</dbReference>
<dbReference type="Pfam" id="PF00069">
    <property type="entry name" value="Pkinase"/>
    <property type="match status" value="1"/>
</dbReference>
<feature type="domain" description="Histidine kinase" evidence="7">
    <location>
        <begin position="1668"/>
        <end position="1885"/>
    </location>
</feature>
<dbReference type="InterPro" id="IPR011009">
    <property type="entry name" value="Kinase-like_dom_sf"/>
</dbReference>
<evidence type="ECO:0000256" key="5">
    <source>
        <dbReference type="ARBA" id="ARBA00022777"/>
    </source>
</evidence>
<dbReference type="OrthoDB" id="5521237at2"/>
<dbReference type="SMART" id="SM00065">
    <property type="entry name" value="GAF"/>
    <property type="match status" value="2"/>
</dbReference>
<comment type="catalytic activity">
    <reaction evidence="1">
        <text>ATP + protein L-histidine = ADP + protein N-phospho-L-histidine.</text>
        <dbReference type="EC" id="2.7.13.3"/>
    </reaction>
</comment>
<dbReference type="Gene3D" id="1.10.287.130">
    <property type="match status" value="1"/>
</dbReference>
<dbReference type="CDD" id="cd00082">
    <property type="entry name" value="HisKA"/>
    <property type="match status" value="1"/>
</dbReference>
<dbReference type="InterPro" id="IPR041664">
    <property type="entry name" value="AAA_16"/>
</dbReference>
<dbReference type="InterPro" id="IPR003018">
    <property type="entry name" value="GAF"/>
</dbReference>
<keyword evidence="9" id="KW-1185">Reference proteome</keyword>
<dbReference type="RefSeq" id="WP_120628551.1">
    <property type="nucleotide sequence ID" value="NZ_RAWG01000237.1"/>
</dbReference>
<dbReference type="InterPro" id="IPR029016">
    <property type="entry name" value="GAF-like_dom_sf"/>
</dbReference>
<keyword evidence="3" id="KW-0597">Phosphoprotein</keyword>
<dbReference type="SUPFAM" id="SSF52540">
    <property type="entry name" value="P-loop containing nucleoside triphosphate hydrolases"/>
    <property type="match status" value="1"/>
</dbReference>
<dbReference type="Pfam" id="PF13191">
    <property type="entry name" value="AAA_16"/>
    <property type="match status" value="1"/>
</dbReference>
<dbReference type="InterPro" id="IPR053159">
    <property type="entry name" value="Hybrid_Histidine_Kinase"/>
</dbReference>
<dbReference type="InterPro" id="IPR000719">
    <property type="entry name" value="Prot_kinase_dom"/>
</dbReference>